<dbReference type="Proteomes" id="UP000244223">
    <property type="component" value="Unassembled WGS sequence"/>
</dbReference>
<comment type="caution">
    <text evidence="4">The sequence shown here is derived from an EMBL/GenBank/DDBJ whole genome shotgun (WGS) entry which is preliminary data.</text>
</comment>
<dbReference type="Gene3D" id="2.180.10.10">
    <property type="entry name" value="RHS repeat-associated core"/>
    <property type="match status" value="3"/>
</dbReference>
<dbReference type="InterPro" id="IPR056823">
    <property type="entry name" value="TEN-like_YD-shell"/>
</dbReference>
<dbReference type="Pfam" id="PF25023">
    <property type="entry name" value="TEN_YD-shell"/>
    <property type="match status" value="1"/>
</dbReference>
<evidence type="ECO:0000256" key="1">
    <source>
        <dbReference type="ARBA" id="ARBA00022737"/>
    </source>
</evidence>
<reference evidence="4 5" key="1">
    <citation type="submission" date="2018-04" db="EMBL/GenBank/DDBJ databases">
        <title>Genomic Encyclopedia of Archaeal and Bacterial Type Strains, Phase II (KMG-II): from individual species to whole genera.</title>
        <authorList>
            <person name="Goeker M."/>
        </authorList>
    </citation>
    <scope>NUCLEOTIDE SEQUENCE [LARGE SCALE GENOMIC DNA]</scope>
    <source>
        <strain evidence="4 5">DSM 5822</strain>
    </source>
</reference>
<dbReference type="EMBL" id="QAON01000003">
    <property type="protein sequence ID" value="PTQ90492.1"/>
    <property type="molecule type" value="Genomic_DNA"/>
</dbReference>
<dbReference type="PANTHER" id="PTHR32305:SF15">
    <property type="entry name" value="PROTEIN RHSA-RELATED"/>
    <property type="match status" value="1"/>
</dbReference>
<dbReference type="OrthoDB" id="9771173at2"/>
<protein>
    <submittedName>
        <fullName evidence="4">RHS repeat-associated protein</fullName>
    </submittedName>
</protein>
<keyword evidence="5" id="KW-1185">Reference proteome</keyword>
<dbReference type="InterPro" id="IPR050708">
    <property type="entry name" value="T6SS_VgrG/RHS"/>
</dbReference>
<gene>
    <name evidence="4" type="ORF">C8N29_103247</name>
</gene>
<organism evidence="4 5">
    <name type="scientific">Agitococcus lubricus</name>
    <dbReference type="NCBI Taxonomy" id="1077255"/>
    <lineage>
        <taxon>Bacteria</taxon>
        <taxon>Pseudomonadati</taxon>
        <taxon>Pseudomonadota</taxon>
        <taxon>Gammaproteobacteria</taxon>
        <taxon>Moraxellales</taxon>
        <taxon>Moraxellaceae</taxon>
        <taxon>Agitococcus</taxon>
    </lineage>
</organism>
<dbReference type="PANTHER" id="PTHR32305">
    <property type="match status" value="1"/>
</dbReference>
<evidence type="ECO:0000313" key="5">
    <source>
        <dbReference type="Proteomes" id="UP000244223"/>
    </source>
</evidence>
<dbReference type="InterPro" id="IPR022385">
    <property type="entry name" value="Rhs_assc_core"/>
</dbReference>
<evidence type="ECO:0000259" key="3">
    <source>
        <dbReference type="Pfam" id="PF25023"/>
    </source>
</evidence>
<name>A0A2T5J217_9GAMM</name>
<keyword evidence="1" id="KW-0677">Repeat</keyword>
<feature type="domain" description="Teneurin-like YD-shell" evidence="3">
    <location>
        <begin position="1127"/>
        <end position="1233"/>
    </location>
</feature>
<evidence type="ECO:0000313" key="4">
    <source>
        <dbReference type="EMBL" id="PTQ90492.1"/>
    </source>
</evidence>
<proteinExistence type="predicted"/>
<sequence>MMSSTNTSFRIAGKRKSLNVLSLLTIILFLVNISVVHAAAGDVVQTTVISNTYDSYGNLTLSESTITVTEPSGSKVYNQKNINTYNNIDVTNWRLGLLSCQLIWSDMPSDTQLGAGDLVAATAISYSYFTDSIKYGLLQAQNSGIISASSTAPTTCTAPTTFVTNTYSYDNFGNLLSTSVSGSDFTSRSTSQTYDASNRFVKTKTNELGQTETITYDFEEGNLPARGLVTRQKGPNLLETKWEYDEIGRRTKETRPDGTYTILTYANCSTDCEASEIYKITSTNYRANGSLIDAADITYYDRFDRAVRSKTTSFDNKTLITGKKVYNNLGQVVETYSSHILPLAANDSLNNYKTTISYDALGRPLQTTEPSGLTSKVSYTNSFETTTTIYPTTNTNGIGQKKTERKNGLGRLVEVIDNANNSLKYVYDLKGNLRKTIDAVGNVTEIQYNGLGQKTKMIDPNLGEVAYSYNLLGELLTVTDAIAKDKGGATPTPTMTMTYDKLGRMLTRTEADLSSTWTYDTASKGIGKIASESSTNGYSRTYSYDSLGRNHTVTTTLDNTSYTTTNTYDDAGRANSFIYPTNVSYKNIYDANGYLSEVRDANSQALYWRAIKRDADGHVLEEQLGNGLTTKRSYKATTGYVDTIQTGATASFTASVQNDTYTFDNYGNLTFRNEALNNVAEAYGYDGLNRLTSATRGGDIRTVSYDALGRIYYKSDVGVYAYGQAITEPNIYYNPNWISYGTWVPIGSVNGVLTLKKLPNKPPIGNPLSPTTTLVTNLNCGGIHRVCGIGGTLNTTFTYDANGNMMTGNGRTYTWTSFNMPASITQGSNSETFIYNANYERVKRTSVDNGQTTTTYYLNPRLDLGGTFEKNMKPDNSIEYVHHIYAGGQAIGSVVTTDVYTAPVTQWATDLSVSPSTANPNSVGISLATDPNGLITWDNSTGNGRLAITTKPTTSSVTVTATAQRSYLSDNVIFKAEITTSTNTGNGRYLIMDVFNNGTNAAASKTLRRHALYLRSGTVYASVVDGSATDVNGNLINILKNLGALQDNTTYVAEIETTPTTSVLYFYPQGQTRANGYSHRVELDWRGANGTGSLVRRLRLNVNTNANESVNPTYVDNLSESKFIAQGTRYFHTDHLGSISSVTNATGTVLERFSYDAWGKRRAIDGLDASGIKSTSTKHGFTGHEALDSIGLVHMNGRVYDPVVGRFVSADPFIDGVKNLQGFNRYSYVKNNPLSFIDLTGFNTQILDLDAGGSTVIVTTRPDKTGPAPEPQTGGFVVDKKGQSYTIPTETAKAINNYYQAQAQYRSFVQDFVQTYMPNCSGPHCYSAADAAIRYMTLADGRTLNDESLGDVFGFGTMQEVLNNAARDQYGNIDLRRGQVGTPADVMFLLNFVQPELGIAKLAASLGMVGKVANGGRGLSSHGGSFSSSVNQAGGEVWTATGQISQNDFATYVNSGLYKGDVNIISGVHGTPAGVTIPDLSLFKADVSRFGNIPGVNVYDFTKLSPQQLTDLLRGPGTTIGGFCDSGVCLAPFK</sequence>
<dbReference type="RefSeq" id="WP_107864929.1">
    <property type="nucleotide sequence ID" value="NZ_QAON01000003.1"/>
</dbReference>
<evidence type="ECO:0000256" key="2">
    <source>
        <dbReference type="SAM" id="MobiDB-lite"/>
    </source>
</evidence>
<accession>A0A2T5J217</accession>
<feature type="region of interest" description="Disordered" evidence="2">
    <location>
        <begin position="1260"/>
        <end position="1279"/>
    </location>
</feature>
<dbReference type="NCBIfam" id="TIGR03696">
    <property type="entry name" value="Rhs_assc_core"/>
    <property type="match status" value="1"/>
</dbReference>